<keyword evidence="5" id="KW-1185">Reference proteome</keyword>
<feature type="domain" description="Aminotransferase class V" evidence="3">
    <location>
        <begin position="395"/>
        <end position="823"/>
    </location>
</feature>
<dbReference type="InterPro" id="IPR015424">
    <property type="entry name" value="PyrdxlP-dep_Trfase"/>
</dbReference>
<dbReference type="SUPFAM" id="SSF53383">
    <property type="entry name" value="PLP-dependent transferases"/>
    <property type="match status" value="1"/>
</dbReference>
<dbReference type="EMBL" id="CAJVPK010000106">
    <property type="protein sequence ID" value="CAG8449949.1"/>
    <property type="molecule type" value="Genomic_DNA"/>
</dbReference>
<keyword evidence="2" id="KW-1133">Transmembrane helix</keyword>
<keyword evidence="2" id="KW-0812">Transmembrane</keyword>
<sequence length="1084" mass="124011">MDLFRSQLVYSTVSFDNLDSLPPPAFTLCSDNISYNFNCTLYGNTSLSCPELIKFVNVSNDDTYNGWFTGCYIFHTPSSLLLAKPEISTKKWTAFQSALYIRYSFFNASTISKMQLMIWNSFDLSDNELSSKTILNPYRLNQYEPCKERVFTFRYKRHIFLNGTEKWDMNYRSELGIGSNAFGTNKSATGVIHFKPAVLYTTYYSWLGGPSRYRITGLAHMITRYYPQQHIKLPSYNSYNSRALKPSAEDILKAYLDFRDPICYIAYITTLNKKEDTFPRDLSRYNFPEEKQNINRYPRYNVPEEKQTINRHTRLNVPEETQNINHTSLYETQKQLKKTYSNPNLRDFPDTKPTAKRATNKDKIEFLKEFSSQYGYNGKINAIRQNEYSHMKGAVYLDHSGSTTYAKSVLTSVCNDLSQNLFGNPHSENPSSSLSSHRVSQTRARILKHFNASPDDYEVVFTQNATAALRLVGETFPWVAGKSSFKYLRESHNSLLGIRSLAEAAGLNDITVILESEVEDLINRRYYKYIEEDDDDELVYNLFAYPAQCNFSGQRFPLNWSHRLKKNVDTPKSKHLVLLDAAAYAMTAMLSLANKETSPDFVAISFYKIFGFPTGLGALLVKKELLPILKKKYFGGGTVRAVAYDRPWQRFHPTVSERFEDGTINFLDIIALNHAFAAHEQIYFNFSLIKPHVTSLIVFLSRRMQSFVHWNGIPVCEIYTEREFTDNTRQGPVINFNVRRADGSWVGTAEVERMASANGIHIRVGGHCNPGCIAKWVDITVDDVMDTYAKYGMVCGNGVDYIKDKPAGGVRLSLGPMSTIDDVLAWLHFFKNYYVDSTVPEDVTKQNVHQQLSPLSKRPSLRNSVSMQQLAPKLSQKTNVPQIVSDGSDDSRTSTEMPKNLTRKASKNSLRINTNKYPTQRIYRSPELIKRSTLSSACLPEEVELLTKQGFLANTITENYQMLFEAYDFYIIFQEPLSAPIFSTFGSGTDSQMQKEKQGNNTERGDIEAQQPFFSHRYFLDEENDPTYVCWFTLFCFAIIAIVIVAISIVFAVDNNTNSDNYLEHKSCPPSDSFPCEEAYLYEI</sequence>
<protein>
    <submittedName>
        <fullName evidence="4">6013_t:CDS:1</fullName>
    </submittedName>
</protein>
<dbReference type="Gene3D" id="3.40.640.10">
    <property type="entry name" value="Type I PLP-dependent aspartate aminotransferase-like (Major domain)"/>
    <property type="match status" value="1"/>
</dbReference>
<proteinExistence type="predicted"/>
<dbReference type="Proteomes" id="UP000789706">
    <property type="component" value="Unassembled WGS sequence"/>
</dbReference>
<feature type="transmembrane region" description="Helical" evidence="2">
    <location>
        <begin position="1031"/>
        <end position="1053"/>
    </location>
</feature>
<accession>A0A9N8VGJ3</accession>
<dbReference type="InterPro" id="IPR015422">
    <property type="entry name" value="PyrdxlP-dep_Trfase_small"/>
</dbReference>
<evidence type="ECO:0000259" key="3">
    <source>
        <dbReference type="Pfam" id="PF00266"/>
    </source>
</evidence>
<evidence type="ECO:0000313" key="4">
    <source>
        <dbReference type="EMBL" id="CAG8449949.1"/>
    </source>
</evidence>
<evidence type="ECO:0000313" key="5">
    <source>
        <dbReference type="Proteomes" id="UP000789706"/>
    </source>
</evidence>
<dbReference type="Gene3D" id="3.90.1150.10">
    <property type="entry name" value="Aspartate Aminotransferase, domain 1"/>
    <property type="match status" value="1"/>
</dbReference>
<keyword evidence="2" id="KW-0472">Membrane</keyword>
<dbReference type="PANTHER" id="PTHR14237">
    <property type="entry name" value="MOLYBDOPTERIN COFACTOR SULFURASE MOSC"/>
    <property type="match status" value="1"/>
</dbReference>
<organism evidence="4 5">
    <name type="scientific">Diversispora eburnea</name>
    <dbReference type="NCBI Taxonomy" id="1213867"/>
    <lineage>
        <taxon>Eukaryota</taxon>
        <taxon>Fungi</taxon>
        <taxon>Fungi incertae sedis</taxon>
        <taxon>Mucoromycota</taxon>
        <taxon>Glomeromycotina</taxon>
        <taxon>Glomeromycetes</taxon>
        <taxon>Diversisporales</taxon>
        <taxon>Diversisporaceae</taxon>
        <taxon>Diversispora</taxon>
    </lineage>
</organism>
<dbReference type="InterPro" id="IPR000192">
    <property type="entry name" value="Aminotrans_V_dom"/>
</dbReference>
<name>A0A9N8VGJ3_9GLOM</name>
<feature type="region of interest" description="Disordered" evidence="1">
    <location>
        <begin position="878"/>
        <end position="905"/>
    </location>
</feature>
<dbReference type="InterPro" id="IPR015421">
    <property type="entry name" value="PyrdxlP-dep_Trfase_major"/>
</dbReference>
<dbReference type="OrthoDB" id="10264306at2759"/>
<dbReference type="GO" id="GO:0043545">
    <property type="term" value="P:molybdopterin cofactor metabolic process"/>
    <property type="evidence" value="ECO:0007669"/>
    <property type="project" value="TreeGrafter"/>
</dbReference>
<dbReference type="PANTHER" id="PTHR14237:SF80">
    <property type="entry name" value="MOLYBDENUM COFACTOR SULFURASE"/>
    <property type="match status" value="1"/>
</dbReference>
<evidence type="ECO:0000256" key="2">
    <source>
        <dbReference type="SAM" id="Phobius"/>
    </source>
</evidence>
<dbReference type="GO" id="GO:0008265">
    <property type="term" value="F:molybdenum cofactor sulfurtransferase activity"/>
    <property type="evidence" value="ECO:0007669"/>
    <property type="project" value="TreeGrafter"/>
</dbReference>
<reference evidence="4" key="1">
    <citation type="submission" date="2021-06" db="EMBL/GenBank/DDBJ databases">
        <authorList>
            <person name="Kallberg Y."/>
            <person name="Tangrot J."/>
            <person name="Rosling A."/>
        </authorList>
    </citation>
    <scope>NUCLEOTIDE SEQUENCE</scope>
    <source>
        <strain evidence="4">AZ414A</strain>
    </source>
</reference>
<dbReference type="Pfam" id="PF00266">
    <property type="entry name" value="Aminotran_5"/>
    <property type="match status" value="1"/>
</dbReference>
<dbReference type="AlphaFoldDB" id="A0A9N8VGJ3"/>
<comment type="caution">
    <text evidence="4">The sequence shown here is derived from an EMBL/GenBank/DDBJ whole genome shotgun (WGS) entry which is preliminary data.</text>
</comment>
<gene>
    <name evidence="4" type="ORF">DEBURN_LOCUS2062</name>
</gene>
<evidence type="ECO:0000256" key="1">
    <source>
        <dbReference type="SAM" id="MobiDB-lite"/>
    </source>
</evidence>